<dbReference type="Proteomes" id="UP000247978">
    <property type="component" value="Unassembled WGS sequence"/>
</dbReference>
<dbReference type="OrthoDB" id="1645325at2"/>
<dbReference type="SUPFAM" id="SSF159234">
    <property type="entry name" value="FomD-like"/>
    <property type="match status" value="1"/>
</dbReference>
<keyword evidence="2" id="KW-0378">Hydrolase</keyword>
<dbReference type="GO" id="GO:0016787">
    <property type="term" value="F:hydrolase activity"/>
    <property type="evidence" value="ECO:0007669"/>
    <property type="project" value="UniProtKB-KW"/>
</dbReference>
<evidence type="ECO:0000256" key="1">
    <source>
        <dbReference type="ARBA" id="ARBA00022723"/>
    </source>
</evidence>
<dbReference type="PIRSF" id="PIRSF028345">
    <property type="entry name" value="UCP028345"/>
    <property type="match status" value="1"/>
</dbReference>
<name>A0A2V3W7L1_9BACI</name>
<feature type="domain" description="DUF402" evidence="4">
    <location>
        <begin position="18"/>
        <end position="155"/>
    </location>
</feature>
<reference evidence="5 6" key="1">
    <citation type="submission" date="2018-05" db="EMBL/GenBank/DDBJ databases">
        <title>Genomic Encyclopedia of Type Strains, Phase IV (KMG-IV): sequencing the most valuable type-strain genomes for metagenomic binning, comparative biology and taxonomic classification.</title>
        <authorList>
            <person name="Goeker M."/>
        </authorList>
    </citation>
    <scope>NUCLEOTIDE SEQUENCE [LARGE SCALE GENOMIC DNA]</scope>
    <source>
        <strain evidence="5 6">DSM 28556</strain>
    </source>
</reference>
<dbReference type="PANTHER" id="PTHR39159:SF1">
    <property type="entry name" value="UPF0374 PROTEIN YGAC"/>
    <property type="match status" value="1"/>
</dbReference>
<dbReference type="AlphaFoldDB" id="A0A2V3W7L1"/>
<dbReference type="InterPro" id="IPR007295">
    <property type="entry name" value="DUF402"/>
</dbReference>
<evidence type="ECO:0000259" key="4">
    <source>
        <dbReference type="Pfam" id="PF04167"/>
    </source>
</evidence>
<keyword evidence="1" id="KW-0479">Metal-binding</keyword>
<evidence type="ECO:0000256" key="3">
    <source>
        <dbReference type="ARBA" id="ARBA00022842"/>
    </source>
</evidence>
<proteinExistence type="predicted"/>
<evidence type="ECO:0000256" key="2">
    <source>
        <dbReference type="ARBA" id="ARBA00022801"/>
    </source>
</evidence>
<organism evidence="5 6">
    <name type="scientific">Pseudogracilibacillus auburnensis</name>
    <dbReference type="NCBI Taxonomy" id="1494959"/>
    <lineage>
        <taxon>Bacteria</taxon>
        <taxon>Bacillati</taxon>
        <taxon>Bacillota</taxon>
        <taxon>Bacilli</taxon>
        <taxon>Bacillales</taxon>
        <taxon>Bacillaceae</taxon>
        <taxon>Pseudogracilibacillus</taxon>
    </lineage>
</organism>
<keyword evidence="3" id="KW-0460">Magnesium</keyword>
<dbReference type="EMBL" id="QJJQ01000002">
    <property type="protein sequence ID" value="PXW89576.1"/>
    <property type="molecule type" value="Genomic_DNA"/>
</dbReference>
<dbReference type="Gene3D" id="2.40.380.10">
    <property type="entry name" value="FomD-like"/>
    <property type="match status" value="1"/>
</dbReference>
<evidence type="ECO:0000313" key="6">
    <source>
        <dbReference type="Proteomes" id="UP000247978"/>
    </source>
</evidence>
<dbReference type="RefSeq" id="WP_110394283.1">
    <property type="nucleotide sequence ID" value="NZ_JADIJL010000001.1"/>
</dbReference>
<sequence length="178" mass="21622">MEIPSIGSVIHINSLKHDQTLHRRWEENIVLYSDQQKIIGGNNKTIVEEAGGNRWRTKEPAIFYFDRRYWFNIIFILGKDESFYYCNISSPYTYKNRMIQYIDYDIDIIVSLDWSYKILDQEEYETNNEKYTYPITVQQAIETDLIVLQNWIQHHHDPFNESFIHYWYDKFLTLQSEV</sequence>
<protein>
    <recommendedName>
        <fullName evidence="4">DUF402 domain-containing protein</fullName>
    </recommendedName>
</protein>
<dbReference type="Pfam" id="PF04167">
    <property type="entry name" value="DUF402"/>
    <property type="match status" value="1"/>
</dbReference>
<dbReference type="InterPro" id="IPR050212">
    <property type="entry name" value="Ntdp-like"/>
</dbReference>
<accession>A0A2V3W7L1</accession>
<keyword evidence="6" id="KW-1185">Reference proteome</keyword>
<dbReference type="InterPro" id="IPR016882">
    <property type="entry name" value="SA1684"/>
</dbReference>
<comment type="caution">
    <text evidence="5">The sequence shown here is derived from an EMBL/GenBank/DDBJ whole genome shotgun (WGS) entry which is preliminary data.</text>
</comment>
<evidence type="ECO:0000313" key="5">
    <source>
        <dbReference type="EMBL" id="PXW89576.1"/>
    </source>
</evidence>
<dbReference type="PANTHER" id="PTHR39159">
    <property type="match status" value="1"/>
</dbReference>
<dbReference type="InterPro" id="IPR035930">
    <property type="entry name" value="FomD-like_sf"/>
</dbReference>
<gene>
    <name evidence="5" type="ORF">DFR56_102354</name>
</gene>
<dbReference type="GO" id="GO:0046872">
    <property type="term" value="F:metal ion binding"/>
    <property type="evidence" value="ECO:0007669"/>
    <property type="project" value="UniProtKB-KW"/>
</dbReference>